<dbReference type="CDD" id="cd01142">
    <property type="entry name" value="TroA_e"/>
    <property type="match status" value="1"/>
</dbReference>
<evidence type="ECO:0000256" key="1">
    <source>
        <dbReference type="SAM" id="SignalP"/>
    </source>
</evidence>
<feature type="signal peptide" evidence="1">
    <location>
        <begin position="1"/>
        <end position="25"/>
    </location>
</feature>
<evidence type="ECO:0000313" key="4">
    <source>
        <dbReference type="Proteomes" id="UP000662770"/>
    </source>
</evidence>
<dbReference type="PROSITE" id="PS50983">
    <property type="entry name" value="FE_B12_PBP"/>
    <property type="match status" value="1"/>
</dbReference>
<keyword evidence="1" id="KW-0732">Signal</keyword>
<dbReference type="EMBL" id="CP071503">
    <property type="protein sequence ID" value="QSX33270.1"/>
    <property type="molecule type" value="Genomic_DNA"/>
</dbReference>
<dbReference type="RefSeq" id="WP_207354503.1">
    <property type="nucleotide sequence ID" value="NZ_CP071503.1"/>
</dbReference>
<dbReference type="Pfam" id="PF01497">
    <property type="entry name" value="Peripla_BP_2"/>
    <property type="match status" value="1"/>
</dbReference>
<dbReference type="SUPFAM" id="SSF53807">
    <property type="entry name" value="Helical backbone' metal receptor"/>
    <property type="match status" value="1"/>
</dbReference>
<evidence type="ECO:0000313" key="3">
    <source>
        <dbReference type="EMBL" id="QSX33270.1"/>
    </source>
</evidence>
<accession>A0ABX7QQU1</accession>
<keyword evidence="4" id="KW-1185">Reference proteome</keyword>
<evidence type="ECO:0000259" key="2">
    <source>
        <dbReference type="PROSITE" id="PS50983"/>
    </source>
</evidence>
<dbReference type="Gene3D" id="1.20.58.2180">
    <property type="match status" value="1"/>
</dbReference>
<dbReference type="InterPro" id="IPR002491">
    <property type="entry name" value="ABC_transptr_periplasmic_BD"/>
</dbReference>
<name>A0ABX7QQU1_9GAMM</name>
<feature type="domain" description="Fe/B12 periplasmic-binding" evidence="2">
    <location>
        <begin position="46"/>
        <end position="312"/>
    </location>
</feature>
<sequence>MTIKHHLFSRAIAAVLMLLPALALAADTRTIYYDGKTVVLPQTIERVATSWESQNSVLAMLGFGDKIVATTHYARSTPAFQKFIPTIKDTELSTMASSGDVNVEQLMRLHPDLMLVAEGFPNTKKIQLEAAGIAVVEFTSDSFEALLHRVSVVGEMLGPDAAKRAIAYRDYFAWNKQRVAERLANLPADKRARVYVASGTPLTTSGRPSLNQDWMDAAGAINVAEHWQLASVMPNDTNVNIESVLAANPDVIIAMRKRDVDAIKKDPRWRTVKAVKNNRIYANPRGLFWWSRNTSEEALQFLWLATKLYPEQFKDIDIKQETHDFYQKFYNIDLSADDVNAFLNQLPLKPV</sequence>
<proteinExistence type="predicted"/>
<dbReference type="Gene3D" id="3.40.50.1980">
    <property type="entry name" value="Nitrogenase molybdenum iron protein domain"/>
    <property type="match status" value="2"/>
</dbReference>
<reference evidence="3 4" key="1">
    <citation type="submission" date="2021-03" db="EMBL/GenBank/DDBJ databases">
        <title>Novel species identification of genus Shewanella.</title>
        <authorList>
            <person name="Liu G."/>
            <person name="Zhang Q."/>
        </authorList>
    </citation>
    <scope>NUCLEOTIDE SEQUENCE [LARGE SCALE GENOMIC DNA]</scope>
    <source>
        <strain evidence="3 4">FJAT-51800</strain>
    </source>
</reference>
<protein>
    <submittedName>
        <fullName evidence="3">ABC transporter substrate-binding protein</fullName>
    </submittedName>
</protein>
<dbReference type="PANTHER" id="PTHR30535">
    <property type="entry name" value="VITAMIN B12-BINDING PROTEIN"/>
    <property type="match status" value="1"/>
</dbReference>
<dbReference type="InterPro" id="IPR050902">
    <property type="entry name" value="ABC_Transporter_SBP"/>
</dbReference>
<organism evidence="3 4">
    <name type="scientific">Shewanella avicenniae</name>
    <dbReference type="NCBI Taxonomy" id="2814294"/>
    <lineage>
        <taxon>Bacteria</taxon>
        <taxon>Pseudomonadati</taxon>
        <taxon>Pseudomonadota</taxon>
        <taxon>Gammaproteobacteria</taxon>
        <taxon>Alteromonadales</taxon>
        <taxon>Shewanellaceae</taxon>
        <taxon>Shewanella</taxon>
    </lineage>
</organism>
<dbReference type="Proteomes" id="UP000662770">
    <property type="component" value="Chromosome"/>
</dbReference>
<gene>
    <name evidence="3" type="ORF">JYB87_16325</name>
</gene>
<feature type="chain" id="PRO_5047348953" evidence="1">
    <location>
        <begin position="26"/>
        <end position="351"/>
    </location>
</feature>
<dbReference type="PANTHER" id="PTHR30535:SF34">
    <property type="entry name" value="MOLYBDATE-BINDING PROTEIN MOLA"/>
    <property type="match status" value="1"/>
</dbReference>